<dbReference type="Proteomes" id="UP000037997">
    <property type="component" value="Unassembled WGS sequence"/>
</dbReference>
<proteinExistence type="predicted"/>
<evidence type="ECO:0000259" key="1">
    <source>
        <dbReference type="Pfam" id="PF01764"/>
    </source>
</evidence>
<dbReference type="EMBL" id="JNOC01000039">
    <property type="protein sequence ID" value="KPH55518.1"/>
    <property type="molecule type" value="Genomic_DNA"/>
</dbReference>
<dbReference type="GO" id="GO:0006629">
    <property type="term" value="P:lipid metabolic process"/>
    <property type="evidence" value="ECO:0007669"/>
    <property type="project" value="InterPro"/>
</dbReference>
<evidence type="ECO:0000313" key="3">
    <source>
        <dbReference type="Proteomes" id="UP000037997"/>
    </source>
</evidence>
<name>A0A0N0LT43_9HELI</name>
<gene>
    <name evidence="2" type="ORF">HPU229334_07905</name>
</gene>
<dbReference type="InterPro" id="IPR002921">
    <property type="entry name" value="Fungal_lipase-type"/>
</dbReference>
<dbReference type="Gene3D" id="3.40.50.1820">
    <property type="entry name" value="alpha/beta hydrolase"/>
    <property type="match status" value="1"/>
</dbReference>
<accession>A0A0N0LT43</accession>
<protein>
    <submittedName>
        <fullName evidence="2">Lipase</fullName>
    </submittedName>
</protein>
<feature type="domain" description="Fungal lipase-type" evidence="1">
    <location>
        <begin position="214"/>
        <end position="261"/>
    </location>
</feature>
<evidence type="ECO:0000313" key="2">
    <source>
        <dbReference type="EMBL" id="KPH55518.1"/>
    </source>
</evidence>
<reference evidence="2 3" key="1">
    <citation type="submission" date="2014-06" db="EMBL/GenBank/DDBJ databases">
        <title>Helicobacter pullorum isolates in fresh chicken meat - phenotypic and genotypic features.</title>
        <authorList>
            <person name="Borges V."/>
            <person name="Santos A."/>
            <person name="Correia C.B."/>
            <person name="Saraiva M."/>
            <person name="Menard A."/>
            <person name="Vieira L."/>
            <person name="Sampaio D.A."/>
            <person name="Gomes J.P."/>
            <person name="Oleastro M."/>
        </authorList>
    </citation>
    <scope>NUCLEOTIDE SEQUENCE [LARGE SCALE GENOMIC DNA]</scope>
    <source>
        <strain evidence="2 3">229334/12</strain>
    </source>
</reference>
<dbReference type="SUPFAM" id="SSF53474">
    <property type="entry name" value="alpha/beta-Hydrolases"/>
    <property type="match status" value="1"/>
</dbReference>
<organism evidence="2 3">
    <name type="scientific">Helicobacter pullorum</name>
    <dbReference type="NCBI Taxonomy" id="35818"/>
    <lineage>
        <taxon>Bacteria</taxon>
        <taxon>Pseudomonadati</taxon>
        <taxon>Campylobacterota</taxon>
        <taxon>Epsilonproteobacteria</taxon>
        <taxon>Campylobacterales</taxon>
        <taxon>Helicobacteraceae</taxon>
        <taxon>Helicobacter</taxon>
    </lineage>
</organism>
<dbReference type="PATRIC" id="fig|35818.11.peg.1563"/>
<dbReference type="RefSeq" id="WP_054198173.1">
    <property type="nucleotide sequence ID" value="NZ_JNOC01000039.1"/>
</dbReference>
<dbReference type="Pfam" id="PF01764">
    <property type="entry name" value="Lipase_3"/>
    <property type="match status" value="1"/>
</dbReference>
<dbReference type="InterPro" id="IPR029058">
    <property type="entry name" value="AB_hydrolase_fold"/>
</dbReference>
<dbReference type="AlphaFoldDB" id="A0A0N0LT43"/>
<comment type="caution">
    <text evidence="2">The sequence shown here is derived from an EMBL/GenBank/DDBJ whole genome shotgun (WGS) entry which is preliminary data.</text>
</comment>
<sequence length="500" mass="57119">MKNIQTHEAKIDLIKKFLDYANITDASYAMLHYIHENAEKDEKADHLTFGDKLDRDIEVKDDKGNLLYIKPKGTNTAYACAIEARFNQEKVGSLCIPLTNKCLIEKDKISNNDITQVKLNDTLSQRTITFTNRFKLLKHQKNTDSGFSATLFEDTEDNKQKIFAIRGTEFPSGFSNDVLDSDANLALSSLPSNQYIDMIKFYTQCIVDKHIAESTPLIITGHSLGGALAQLLTLSLATAGSANNVKEVYTFNSPGAKNLRIDEDTLGRVYEIDSTILNAKDKERALFKKIRGYEYGEKDNLLRDTTLIGYDNHLFNAIYKYFTNNENLKEHSILVRTLTTTNIKPITYMATTSSITYTYKIFDINQTFINCLEILKANNRLKQPLACQDSIHHIESDDDSNSDNNEWQDELIQNLGIDIDGKHYYINLGAFSGSHYILPSIHALQRVLMLINSGNINNLLEYNKIKDLKDESMFLRTNRERKNAERLLHTQPSYLYDLYY</sequence>